<sequence length="434" mass="47949">MTVPLLDLKAQYADILTDLDDAVRRVMESTRFIGGPEITALEEEIARYSQCAHAVACASGTDALLLSMWALDIGPGDEVITSAYSFFASAGTVVNNGATPVFVDIDPRTFNLDAHKLEAAFTSRTKAVMVVHLYGQCCDMTAVRAICHKRKVWLIEDAAQAIGSEWEGSRAGSMSDFGCFSFFPSKNLGAAGDGGMVVSQNAEFAERVRLLREHGARPKYHHAVVGTNSRLDALQAAILRVKLRHLDRWSEGRAKNATLYDRLFEGSSVTRPARDARARHIYNQYVIRAPKRDALKAHLAERGIGTEVYYPIPLHLQKCFASLGYKPGDMPHSEAAARETLALPIYPELTEETSTSSGPRSATRSRPISPSAALEPRSTTRFRSTYRSASPRSVTSPGTCRTRKPPRARRWRFRSTRSSRRSRFAMSHHPFGSS</sequence>
<feature type="compositionally biased region" description="Basic residues" evidence="4">
    <location>
        <begin position="401"/>
        <end position="423"/>
    </location>
</feature>
<dbReference type="InterPro" id="IPR015421">
    <property type="entry name" value="PyrdxlP-dep_Trfase_major"/>
</dbReference>
<dbReference type="InterPro" id="IPR015424">
    <property type="entry name" value="PyrdxlP-dep_Trfase"/>
</dbReference>
<keyword evidence="1 3" id="KW-0663">Pyridoxal phosphate</keyword>
<evidence type="ECO:0000256" key="4">
    <source>
        <dbReference type="SAM" id="MobiDB-lite"/>
    </source>
</evidence>
<dbReference type="PANTHER" id="PTHR30244">
    <property type="entry name" value="TRANSAMINASE"/>
    <property type="match status" value="1"/>
</dbReference>
<evidence type="ECO:0000313" key="6">
    <source>
        <dbReference type="Proteomes" id="UP000317716"/>
    </source>
</evidence>
<comment type="caution">
    <text evidence="5">The sequence shown here is derived from an EMBL/GenBank/DDBJ whole genome shotgun (WGS) entry which is preliminary data.</text>
</comment>
<organism evidence="5 6">
    <name type="scientific">Eiseniibacteriota bacterium</name>
    <dbReference type="NCBI Taxonomy" id="2212470"/>
    <lineage>
        <taxon>Bacteria</taxon>
        <taxon>Candidatus Eiseniibacteriota</taxon>
    </lineage>
</organism>
<dbReference type="GO" id="GO:0008483">
    <property type="term" value="F:transaminase activity"/>
    <property type="evidence" value="ECO:0007669"/>
    <property type="project" value="UniProtKB-KW"/>
</dbReference>
<name>A0A538SN82_UNCEI</name>
<keyword evidence="5" id="KW-0032">Aminotransferase</keyword>
<dbReference type="Proteomes" id="UP000317716">
    <property type="component" value="Unassembled WGS sequence"/>
</dbReference>
<dbReference type="FunFam" id="3.40.640.10:FF:000089">
    <property type="entry name" value="Aminotransferase, DegT/DnrJ/EryC1/StrS family"/>
    <property type="match status" value="1"/>
</dbReference>
<comment type="similarity">
    <text evidence="2 3">Belongs to the DegT/DnrJ/EryC1 family.</text>
</comment>
<dbReference type="GO" id="GO:0030170">
    <property type="term" value="F:pyridoxal phosphate binding"/>
    <property type="evidence" value="ECO:0007669"/>
    <property type="project" value="UniProtKB-ARBA"/>
</dbReference>
<evidence type="ECO:0000256" key="1">
    <source>
        <dbReference type="ARBA" id="ARBA00022898"/>
    </source>
</evidence>
<feature type="compositionally biased region" description="Polar residues" evidence="4">
    <location>
        <begin position="352"/>
        <end position="368"/>
    </location>
</feature>
<proteinExistence type="inferred from homology"/>
<evidence type="ECO:0000313" key="5">
    <source>
        <dbReference type="EMBL" id="TMQ52833.1"/>
    </source>
</evidence>
<feature type="region of interest" description="Disordered" evidence="4">
    <location>
        <begin position="344"/>
        <end position="434"/>
    </location>
</feature>
<dbReference type="PANTHER" id="PTHR30244:SF36">
    <property type="entry name" value="3-OXO-GLUCOSE-6-PHOSPHATE:GLUTAMATE AMINOTRANSFERASE"/>
    <property type="match status" value="1"/>
</dbReference>
<dbReference type="Gene3D" id="3.40.640.10">
    <property type="entry name" value="Type I PLP-dependent aspartate aminotransferase-like (Major domain)"/>
    <property type="match status" value="1"/>
</dbReference>
<dbReference type="Pfam" id="PF01041">
    <property type="entry name" value="DegT_DnrJ_EryC1"/>
    <property type="match status" value="1"/>
</dbReference>
<dbReference type="EMBL" id="VBOS01000312">
    <property type="protein sequence ID" value="TMQ52833.1"/>
    <property type="molecule type" value="Genomic_DNA"/>
</dbReference>
<dbReference type="InterPro" id="IPR015422">
    <property type="entry name" value="PyrdxlP-dep_Trfase_small"/>
</dbReference>
<gene>
    <name evidence="5" type="ORF">E6K72_08870</name>
</gene>
<dbReference type="CDD" id="cd00616">
    <property type="entry name" value="AHBA_syn"/>
    <property type="match status" value="1"/>
</dbReference>
<accession>A0A538SN82</accession>
<evidence type="ECO:0000256" key="3">
    <source>
        <dbReference type="RuleBase" id="RU004508"/>
    </source>
</evidence>
<dbReference type="AlphaFoldDB" id="A0A538SN82"/>
<feature type="compositionally biased region" description="Low complexity" evidence="4">
    <location>
        <begin position="377"/>
        <end position="390"/>
    </location>
</feature>
<reference evidence="5 6" key="1">
    <citation type="journal article" date="2019" name="Nat. Microbiol.">
        <title>Mediterranean grassland soil C-N compound turnover is dependent on rainfall and depth, and is mediated by genomically divergent microorganisms.</title>
        <authorList>
            <person name="Diamond S."/>
            <person name="Andeer P.F."/>
            <person name="Li Z."/>
            <person name="Crits-Christoph A."/>
            <person name="Burstein D."/>
            <person name="Anantharaman K."/>
            <person name="Lane K.R."/>
            <person name="Thomas B.C."/>
            <person name="Pan C."/>
            <person name="Northen T.R."/>
            <person name="Banfield J.F."/>
        </authorList>
    </citation>
    <scope>NUCLEOTIDE SEQUENCE [LARGE SCALE GENOMIC DNA]</scope>
    <source>
        <strain evidence="5">WS_2</strain>
    </source>
</reference>
<evidence type="ECO:0000256" key="2">
    <source>
        <dbReference type="ARBA" id="ARBA00037999"/>
    </source>
</evidence>
<keyword evidence="5" id="KW-0808">Transferase</keyword>
<dbReference type="GO" id="GO:0000271">
    <property type="term" value="P:polysaccharide biosynthetic process"/>
    <property type="evidence" value="ECO:0007669"/>
    <property type="project" value="TreeGrafter"/>
</dbReference>
<dbReference type="SUPFAM" id="SSF53383">
    <property type="entry name" value="PLP-dependent transferases"/>
    <property type="match status" value="1"/>
</dbReference>
<dbReference type="Gene3D" id="3.90.1150.10">
    <property type="entry name" value="Aspartate Aminotransferase, domain 1"/>
    <property type="match status" value="1"/>
</dbReference>
<protein>
    <submittedName>
        <fullName evidence="5">DegT/DnrJ/EryC1/StrS family aminotransferase</fullName>
    </submittedName>
</protein>
<dbReference type="InterPro" id="IPR000653">
    <property type="entry name" value="DegT/StrS_aminotransferase"/>
</dbReference>